<protein>
    <submittedName>
        <fullName evidence="7">Tryptophan-rich sensory protein</fullName>
    </submittedName>
</protein>
<evidence type="ECO:0000256" key="6">
    <source>
        <dbReference type="SAM" id="Phobius"/>
    </source>
</evidence>
<evidence type="ECO:0000256" key="1">
    <source>
        <dbReference type="ARBA" id="ARBA00004141"/>
    </source>
</evidence>
<sequence>MKRILGITVALFCILLVAGVGQFCLEIDLKWYSALIKPSFMPSAFGFTVLVSLVYACCVAVISGLVVHKRFFPSFVLLAGTGVLAVIFLFAVFRLKSLYGGAAVMLALFLLSFAVEARFAAEERSVALAYLPVLVFNGFCLVLSFTLALSN</sequence>
<keyword evidence="3 6" id="KW-0812">Transmembrane</keyword>
<dbReference type="Gene3D" id="1.20.1260.100">
    <property type="entry name" value="TspO/MBR protein"/>
    <property type="match status" value="1"/>
</dbReference>
<dbReference type="Pfam" id="PF03073">
    <property type="entry name" value="TspO_MBR"/>
    <property type="match status" value="1"/>
</dbReference>
<keyword evidence="5 6" id="KW-0472">Membrane</keyword>
<gene>
    <name evidence="7" type="ORF">IAD51_06155</name>
</gene>
<feature type="transmembrane region" description="Helical" evidence="6">
    <location>
        <begin position="74"/>
        <end position="92"/>
    </location>
</feature>
<proteinExistence type="inferred from homology"/>
<feature type="transmembrane region" description="Helical" evidence="6">
    <location>
        <begin position="45"/>
        <end position="67"/>
    </location>
</feature>
<comment type="subcellular location">
    <subcellularLocation>
        <location evidence="1">Membrane</location>
        <topology evidence="1">Multi-pass membrane protein</topology>
    </subcellularLocation>
</comment>
<organism evidence="7 8">
    <name type="scientific">Candidatus Limadaptatus stercorigallinarum</name>
    <dbReference type="NCBI Taxonomy" id="2840845"/>
    <lineage>
        <taxon>Bacteria</taxon>
        <taxon>Bacillati</taxon>
        <taxon>Bacillota</taxon>
        <taxon>Clostridia</taxon>
        <taxon>Eubacteriales</taxon>
        <taxon>Candidatus Limadaptatus</taxon>
    </lineage>
</organism>
<feature type="transmembrane region" description="Helical" evidence="6">
    <location>
        <begin position="127"/>
        <end position="149"/>
    </location>
</feature>
<accession>A0A9D1HSN3</accession>
<dbReference type="EMBL" id="DVMN01000111">
    <property type="protein sequence ID" value="HIU21791.1"/>
    <property type="molecule type" value="Genomic_DNA"/>
</dbReference>
<feature type="transmembrane region" description="Helical" evidence="6">
    <location>
        <begin position="98"/>
        <end position="115"/>
    </location>
</feature>
<keyword evidence="4 6" id="KW-1133">Transmembrane helix</keyword>
<reference evidence="7" key="2">
    <citation type="journal article" date="2021" name="PeerJ">
        <title>Extensive microbial diversity within the chicken gut microbiome revealed by metagenomics and culture.</title>
        <authorList>
            <person name="Gilroy R."/>
            <person name="Ravi A."/>
            <person name="Getino M."/>
            <person name="Pursley I."/>
            <person name="Horton D.L."/>
            <person name="Alikhan N.F."/>
            <person name="Baker D."/>
            <person name="Gharbi K."/>
            <person name="Hall N."/>
            <person name="Watson M."/>
            <person name="Adriaenssens E.M."/>
            <person name="Foster-Nyarko E."/>
            <person name="Jarju S."/>
            <person name="Secka A."/>
            <person name="Antonio M."/>
            <person name="Oren A."/>
            <person name="Chaudhuri R.R."/>
            <person name="La Ragione R."/>
            <person name="Hildebrand F."/>
            <person name="Pallen M.J."/>
        </authorList>
    </citation>
    <scope>NUCLEOTIDE SEQUENCE</scope>
    <source>
        <strain evidence="7">1063</strain>
    </source>
</reference>
<evidence type="ECO:0000313" key="8">
    <source>
        <dbReference type="Proteomes" id="UP000824088"/>
    </source>
</evidence>
<dbReference type="Proteomes" id="UP000824088">
    <property type="component" value="Unassembled WGS sequence"/>
</dbReference>
<dbReference type="InterPro" id="IPR004307">
    <property type="entry name" value="TspO_MBR"/>
</dbReference>
<evidence type="ECO:0000256" key="3">
    <source>
        <dbReference type="ARBA" id="ARBA00022692"/>
    </source>
</evidence>
<evidence type="ECO:0000313" key="7">
    <source>
        <dbReference type="EMBL" id="HIU21791.1"/>
    </source>
</evidence>
<evidence type="ECO:0000256" key="4">
    <source>
        <dbReference type="ARBA" id="ARBA00022989"/>
    </source>
</evidence>
<comment type="similarity">
    <text evidence="2">Belongs to the TspO/BZRP family.</text>
</comment>
<evidence type="ECO:0000256" key="5">
    <source>
        <dbReference type="ARBA" id="ARBA00023136"/>
    </source>
</evidence>
<dbReference type="GO" id="GO:0016020">
    <property type="term" value="C:membrane"/>
    <property type="evidence" value="ECO:0007669"/>
    <property type="project" value="UniProtKB-SubCell"/>
</dbReference>
<comment type="caution">
    <text evidence="7">The sequence shown here is derived from an EMBL/GenBank/DDBJ whole genome shotgun (WGS) entry which is preliminary data.</text>
</comment>
<dbReference type="AlphaFoldDB" id="A0A9D1HSN3"/>
<evidence type="ECO:0000256" key="2">
    <source>
        <dbReference type="ARBA" id="ARBA00007524"/>
    </source>
</evidence>
<reference evidence="7" key="1">
    <citation type="submission" date="2020-10" db="EMBL/GenBank/DDBJ databases">
        <authorList>
            <person name="Gilroy R."/>
        </authorList>
    </citation>
    <scope>NUCLEOTIDE SEQUENCE</scope>
    <source>
        <strain evidence="7">1063</strain>
    </source>
</reference>
<dbReference type="InterPro" id="IPR038330">
    <property type="entry name" value="TspO/MBR-related_sf"/>
</dbReference>
<name>A0A9D1HSN3_9FIRM</name>